<feature type="domain" description="ATPase AAA-type core" evidence="1">
    <location>
        <begin position="24"/>
        <end position="307"/>
    </location>
</feature>
<proteinExistence type="predicted"/>
<dbReference type="KEGG" id="mdn:JT25_013760"/>
<evidence type="ECO:0000313" key="3">
    <source>
        <dbReference type="Proteomes" id="UP000030512"/>
    </source>
</evidence>
<dbReference type="InterPro" id="IPR003959">
    <property type="entry name" value="ATPase_AAA_core"/>
</dbReference>
<dbReference type="InterPro" id="IPR027417">
    <property type="entry name" value="P-loop_NTPase"/>
</dbReference>
<evidence type="ECO:0000259" key="1">
    <source>
        <dbReference type="Pfam" id="PF13304"/>
    </source>
</evidence>
<dbReference type="Proteomes" id="UP000030512">
    <property type="component" value="Chromosome"/>
</dbReference>
<dbReference type="GO" id="GO:0016887">
    <property type="term" value="F:ATP hydrolysis activity"/>
    <property type="evidence" value="ECO:0007669"/>
    <property type="project" value="InterPro"/>
</dbReference>
<gene>
    <name evidence="2" type="ORF">JT25_013760</name>
</gene>
<accession>A0A126T648</accession>
<reference evidence="2 3" key="1">
    <citation type="journal article" date="2015" name="Environ. Microbiol.">
        <title>Methane oxidation coupled to nitrate reduction under hypoxia by the Gammaproteobacterium Methylomonas denitrificans, sp. nov. type strain FJG1.</title>
        <authorList>
            <person name="Kits K.D."/>
            <person name="Klotz M.G."/>
            <person name="Stein L.Y."/>
        </authorList>
    </citation>
    <scope>NUCLEOTIDE SEQUENCE [LARGE SCALE GENOMIC DNA]</scope>
    <source>
        <strain evidence="2 3">FJG1</strain>
    </source>
</reference>
<evidence type="ECO:0000313" key="2">
    <source>
        <dbReference type="EMBL" id="AMK77536.1"/>
    </source>
</evidence>
<protein>
    <recommendedName>
        <fullName evidence="1">ATPase AAA-type core domain-containing protein</fullName>
    </recommendedName>
</protein>
<dbReference type="CDD" id="cd00267">
    <property type="entry name" value="ABC_ATPase"/>
    <property type="match status" value="1"/>
</dbReference>
<dbReference type="STRING" id="1538553.JT25_013760"/>
<dbReference type="SUPFAM" id="SSF52540">
    <property type="entry name" value="P-loop containing nucleoside triphosphate hydrolases"/>
    <property type="match status" value="1"/>
</dbReference>
<dbReference type="RefSeq" id="WP_036275226.1">
    <property type="nucleotide sequence ID" value="NZ_CP014476.1"/>
</dbReference>
<dbReference type="OrthoDB" id="9815944at2"/>
<dbReference type="AlphaFoldDB" id="A0A126T648"/>
<dbReference type="Pfam" id="PF13304">
    <property type="entry name" value="AAA_21"/>
    <property type="match status" value="1"/>
</dbReference>
<name>A0A126T648_9GAMM</name>
<dbReference type="GO" id="GO:0005524">
    <property type="term" value="F:ATP binding"/>
    <property type="evidence" value="ECO:0007669"/>
    <property type="project" value="InterPro"/>
</dbReference>
<dbReference type="EMBL" id="CP014476">
    <property type="protein sequence ID" value="AMK77536.1"/>
    <property type="molecule type" value="Genomic_DNA"/>
</dbReference>
<keyword evidence="3" id="KW-1185">Reference proteome</keyword>
<sequence>MINSVQLKNFGPLTEIDWQNLGPINLVIGNNGCGKSFLLKAIYSAVRTLEDYKRGDNPDRPDHILLNKLFWTFQAEGVGNLISDASDADLSFGLTCNNNKFSYRLTKPFRNAVDGWINDVPPRKDNSIFLPAKEILSFYRIILKSRQQDQLFGFDDTYLDLARALQILPGKDHMDAAVRDFFTNEEVPTKGCGSWDFQSATAHLNEAIDGGIKFDETTNQWYFERLDIHKNASKRYTIGATAEGVKKIAVLDVLLKNGYLNENSIIFIDEPESTLHPELISKFMDIIAILAKHGIQFFLASHSYFVIKKLFLIAQKQKLSIPVLSKEGDNWLQSDLLHDMPDNPIIDESTRLFKEEVNLPT</sequence>
<organism evidence="2 3">
    <name type="scientific">Methylomonas denitrificans</name>
    <dbReference type="NCBI Taxonomy" id="1538553"/>
    <lineage>
        <taxon>Bacteria</taxon>
        <taxon>Pseudomonadati</taxon>
        <taxon>Pseudomonadota</taxon>
        <taxon>Gammaproteobacteria</taxon>
        <taxon>Methylococcales</taxon>
        <taxon>Methylococcaceae</taxon>
        <taxon>Methylomonas</taxon>
    </lineage>
</organism>
<dbReference type="InterPro" id="IPR051396">
    <property type="entry name" value="Bact_Antivir_Def_Nuclease"/>
</dbReference>
<dbReference type="Gene3D" id="3.40.50.300">
    <property type="entry name" value="P-loop containing nucleotide triphosphate hydrolases"/>
    <property type="match status" value="1"/>
</dbReference>
<dbReference type="PANTHER" id="PTHR43581">
    <property type="entry name" value="ATP/GTP PHOSPHATASE"/>
    <property type="match status" value="1"/>
</dbReference>
<dbReference type="PANTHER" id="PTHR43581:SF2">
    <property type="entry name" value="EXCINUCLEASE ATPASE SUBUNIT"/>
    <property type="match status" value="1"/>
</dbReference>